<dbReference type="GO" id="GO:0005886">
    <property type="term" value="C:plasma membrane"/>
    <property type="evidence" value="ECO:0007669"/>
    <property type="project" value="TreeGrafter"/>
</dbReference>
<comment type="caution">
    <text evidence="4">The sequence shown here is derived from an EMBL/GenBank/DDBJ whole genome shotgun (WGS) entry which is preliminary data.</text>
</comment>
<evidence type="ECO:0000313" key="5">
    <source>
        <dbReference type="Proteomes" id="UP000232722"/>
    </source>
</evidence>
<gene>
    <name evidence="4" type="ORF">RhiirA5_461198</name>
</gene>
<dbReference type="InterPro" id="IPR011009">
    <property type="entry name" value="Kinase-like_dom_sf"/>
</dbReference>
<reference evidence="4 5" key="1">
    <citation type="submission" date="2016-04" db="EMBL/GenBank/DDBJ databases">
        <title>Genome analyses suggest a sexual origin of heterokaryosis in a supposedly ancient asexual fungus.</title>
        <authorList>
            <person name="Ropars J."/>
            <person name="Sedzielewska K."/>
            <person name="Noel J."/>
            <person name="Charron P."/>
            <person name="Farinelli L."/>
            <person name="Marton T."/>
            <person name="Kruger M."/>
            <person name="Pelin A."/>
            <person name="Brachmann A."/>
            <person name="Corradi N."/>
        </authorList>
    </citation>
    <scope>NUCLEOTIDE SEQUENCE [LARGE SCALE GENOMIC DNA]</scope>
    <source>
        <strain evidence="4 5">A5</strain>
    </source>
</reference>
<dbReference type="InterPro" id="IPR000719">
    <property type="entry name" value="Prot_kinase_dom"/>
</dbReference>
<dbReference type="GO" id="GO:0004672">
    <property type="term" value="F:protein kinase activity"/>
    <property type="evidence" value="ECO:0007669"/>
    <property type="project" value="InterPro"/>
</dbReference>
<feature type="domain" description="Protein kinase" evidence="3">
    <location>
        <begin position="36"/>
        <end position="290"/>
    </location>
</feature>
<proteinExistence type="predicted"/>
<dbReference type="Gene3D" id="1.10.510.10">
    <property type="entry name" value="Transferase(Phosphotransferase) domain 1"/>
    <property type="match status" value="1"/>
</dbReference>
<dbReference type="Proteomes" id="UP000232722">
    <property type="component" value="Unassembled WGS sequence"/>
</dbReference>
<dbReference type="PANTHER" id="PTHR27001:SF931">
    <property type="entry name" value="OS11G0664100 PROTEIN"/>
    <property type="match status" value="1"/>
</dbReference>
<reference evidence="4 5" key="2">
    <citation type="submission" date="2017-09" db="EMBL/GenBank/DDBJ databases">
        <title>Extensive intraspecific genome diversity in a model arbuscular mycorrhizal fungus.</title>
        <authorList>
            <person name="Chen E.C."/>
            <person name="Morin E."/>
            <person name="Beaudet D."/>
            <person name="Noel J."/>
            <person name="Ndikumana S."/>
            <person name="Charron P."/>
            <person name="St-Onge C."/>
            <person name="Giorgi J."/>
            <person name="Grigoriev I.V."/>
            <person name="Roux C."/>
            <person name="Martin F.M."/>
            <person name="Corradi N."/>
        </authorList>
    </citation>
    <scope>NUCLEOTIDE SEQUENCE [LARGE SCALE GENOMIC DNA]</scope>
    <source>
        <strain evidence="4 5">A5</strain>
    </source>
</reference>
<protein>
    <submittedName>
        <fullName evidence="4">Kinase-like protein</fullName>
    </submittedName>
</protein>
<evidence type="ECO:0000256" key="2">
    <source>
        <dbReference type="ARBA" id="ARBA00022840"/>
    </source>
</evidence>
<evidence type="ECO:0000313" key="4">
    <source>
        <dbReference type="EMBL" id="PKC13066.1"/>
    </source>
</evidence>
<sequence length="290" mass="33550">MASDSSSKNIDTNKHTRWIENGIAYNYINYHDYNEFENIKFIKRGGFSDVYRATWKNSNTAVALKYIADIGIKDIVNEISLLVKVNNIHVNIIRFFGIAKRHNNDDMNSSYLLIFEYADSGTLGNYLKDNFNKLDWNMKLKFAIQIAYAVSCIHDKDIIHRDLHSDNILVHQNTLRLADFGLSRRLAEVSTQKEIFGKIAYIDPQYCQPKTNKDTIGYEYKPNKKSDVYSVGVLLWEISSGRKPFESYDNGYLRISLMFEILNGKRETPIPGTPNDYINIYTSMTFIICI</sequence>
<name>A0A2N0Q203_9GLOM</name>
<dbReference type="InterPro" id="IPR001245">
    <property type="entry name" value="Ser-Thr/Tyr_kinase_cat_dom"/>
</dbReference>
<dbReference type="Pfam" id="PF07714">
    <property type="entry name" value="PK_Tyr_Ser-Thr"/>
    <property type="match status" value="1"/>
</dbReference>
<keyword evidence="1" id="KW-0547">Nucleotide-binding</keyword>
<evidence type="ECO:0000259" key="3">
    <source>
        <dbReference type="PROSITE" id="PS50011"/>
    </source>
</evidence>
<dbReference type="GO" id="GO:0005524">
    <property type="term" value="F:ATP binding"/>
    <property type="evidence" value="ECO:0007669"/>
    <property type="project" value="UniProtKB-KW"/>
</dbReference>
<dbReference type="VEuPathDB" id="FungiDB:RhiirA1_86716"/>
<dbReference type="EMBL" id="LLXJ01000211">
    <property type="protein sequence ID" value="PKC13066.1"/>
    <property type="molecule type" value="Genomic_DNA"/>
</dbReference>
<evidence type="ECO:0000256" key="1">
    <source>
        <dbReference type="ARBA" id="ARBA00022741"/>
    </source>
</evidence>
<keyword evidence="4" id="KW-0808">Transferase</keyword>
<dbReference type="PANTHER" id="PTHR27001">
    <property type="entry name" value="OS01G0253100 PROTEIN"/>
    <property type="match status" value="1"/>
</dbReference>
<dbReference type="AlphaFoldDB" id="A0A2N0Q203"/>
<organism evidence="4 5">
    <name type="scientific">Rhizophagus irregularis</name>
    <dbReference type="NCBI Taxonomy" id="588596"/>
    <lineage>
        <taxon>Eukaryota</taxon>
        <taxon>Fungi</taxon>
        <taxon>Fungi incertae sedis</taxon>
        <taxon>Mucoromycota</taxon>
        <taxon>Glomeromycotina</taxon>
        <taxon>Glomeromycetes</taxon>
        <taxon>Glomerales</taxon>
        <taxon>Glomeraceae</taxon>
        <taxon>Rhizophagus</taxon>
    </lineage>
</organism>
<keyword evidence="2" id="KW-0067">ATP-binding</keyword>
<dbReference type="VEuPathDB" id="FungiDB:FUN_011852"/>
<dbReference type="SUPFAM" id="SSF56112">
    <property type="entry name" value="Protein kinase-like (PK-like)"/>
    <property type="match status" value="1"/>
</dbReference>
<dbReference type="PROSITE" id="PS50011">
    <property type="entry name" value="PROTEIN_KINASE_DOM"/>
    <property type="match status" value="1"/>
</dbReference>
<accession>A0A2N0Q203</accession>
<dbReference type="VEuPathDB" id="FungiDB:RhiirFUN_010745"/>
<keyword evidence="4" id="KW-0418">Kinase</keyword>